<sequence>MEFNTKHRKLSKNKNSVRIPASTKPRLAKKRIVTRKRKCVCLPENFSIVEFPAIWNELRQNGQLCDGVILCTDNISIDLHRAILSAVSPYFKAIFVNSLKKGEPEERVIFVDVPSYYMNLILDYAYSGTCTVTAENVEYLLPYADQFDVVGVIQLCCQFLLQELRPHNCLGIFKFARCYFCSDLEKKGKLYIRQNFARILKECSEFKSLSYEELEDVLRDDELNVKNEEIVFQALKTWVEHDLDNRKKYIPSLLSCVRYGHISFKYFKTKILQWQPVIDDAKCQEALYPAVVFLTILDSRPETEADLNDPLARPRIPYEILFAVGGWSAGSPTSFVETYDTRADRWFLSIHMDLSPRAYHGLCTLNNLIYMIGGFDGSDHFNTVRCYDPVANTWHERACMYQARCYVSVVVHDGLIYALGGYNGRTRMSSVERYYPGKNQWEMTTPMNRQRSDASAASLGGKIYIVGGFNGQEVLSSAEMFDPDTRQWSYIRSMISPRSGVSLIAYRECLYALGGFNGYSRLNTGERFCPHRGGEWQEVTEMFSARSNFATVLLDDMIFVIGGFNGSTTIPHVECYDGDTLEWYDAAPMNLTRSALSACVLVGLPNARSFSYLAKAVPAAGADQVHHS</sequence>
<dbReference type="UniPathway" id="UPA00143"/>
<dbReference type="SMART" id="SM00875">
    <property type="entry name" value="BACK"/>
    <property type="match status" value="1"/>
</dbReference>
<accession>A0A6J1P0W9</accession>
<dbReference type="GeneID" id="112055060"/>
<gene>
    <name evidence="10" type="primary">LOC112055060</name>
</gene>
<keyword evidence="6" id="KW-0009">Actin-binding</keyword>
<protein>
    <recommendedName>
        <fullName evidence="2">Kelch-like protein diablo</fullName>
    </recommendedName>
</protein>
<proteinExistence type="predicted"/>
<dbReference type="OrthoDB" id="191037at2759"/>
<evidence type="ECO:0000256" key="2">
    <source>
        <dbReference type="ARBA" id="ARBA00013699"/>
    </source>
</evidence>
<keyword evidence="3" id="KW-0880">Kelch repeat</keyword>
<keyword evidence="9" id="KW-1185">Reference proteome</keyword>
<dbReference type="GO" id="GO:0003779">
    <property type="term" value="F:actin binding"/>
    <property type="evidence" value="ECO:0007669"/>
    <property type="project" value="UniProtKB-KW"/>
</dbReference>
<dbReference type="PIRSF" id="PIRSF037037">
    <property type="entry name" value="Kelch-like_protein_gigaxonin"/>
    <property type="match status" value="1"/>
</dbReference>
<dbReference type="Pfam" id="PF07707">
    <property type="entry name" value="BACK"/>
    <property type="match status" value="1"/>
</dbReference>
<evidence type="ECO:0000256" key="3">
    <source>
        <dbReference type="ARBA" id="ARBA00022441"/>
    </source>
</evidence>
<evidence type="ECO:0000313" key="10">
    <source>
        <dbReference type="RefSeq" id="XP_023950813.2"/>
    </source>
</evidence>
<dbReference type="SUPFAM" id="SSF117281">
    <property type="entry name" value="Kelch motif"/>
    <property type="match status" value="1"/>
</dbReference>
<dbReference type="GO" id="GO:0016567">
    <property type="term" value="P:protein ubiquitination"/>
    <property type="evidence" value="ECO:0007669"/>
    <property type="project" value="UniProtKB-UniPathway"/>
</dbReference>
<dbReference type="Gene3D" id="1.25.40.420">
    <property type="match status" value="1"/>
</dbReference>
<name>A0A6J1P0W9_BICAN</name>
<dbReference type="InterPro" id="IPR011705">
    <property type="entry name" value="BACK"/>
</dbReference>
<feature type="domain" description="BTB" evidence="8">
    <location>
        <begin position="65"/>
        <end position="134"/>
    </location>
</feature>
<dbReference type="Proteomes" id="UP001652582">
    <property type="component" value="Chromosome 15"/>
</dbReference>
<keyword evidence="5" id="KW-0833">Ubl conjugation pathway</keyword>
<dbReference type="InterPro" id="IPR006652">
    <property type="entry name" value="Kelch_1"/>
</dbReference>
<reference evidence="10" key="1">
    <citation type="submission" date="2025-08" db="UniProtKB">
        <authorList>
            <consortium name="RefSeq"/>
        </authorList>
    </citation>
    <scope>IDENTIFICATION</scope>
</reference>
<dbReference type="SMART" id="SM00225">
    <property type="entry name" value="BTB"/>
    <property type="match status" value="1"/>
</dbReference>
<dbReference type="PANTHER" id="PTHR24412">
    <property type="entry name" value="KELCH PROTEIN"/>
    <property type="match status" value="1"/>
</dbReference>
<dbReference type="Pfam" id="PF00651">
    <property type="entry name" value="BTB"/>
    <property type="match status" value="1"/>
</dbReference>
<evidence type="ECO:0000256" key="6">
    <source>
        <dbReference type="ARBA" id="ARBA00023203"/>
    </source>
</evidence>
<evidence type="ECO:0000256" key="7">
    <source>
        <dbReference type="ARBA" id="ARBA00043912"/>
    </source>
</evidence>
<dbReference type="PROSITE" id="PS50097">
    <property type="entry name" value="BTB"/>
    <property type="match status" value="1"/>
</dbReference>
<dbReference type="Gene3D" id="3.30.710.10">
    <property type="entry name" value="Potassium Channel Kv1.1, Chain A"/>
    <property type="match status" value="1"/>
</dbReference>
<dbReference type="SMART" id="SM00612">
    <property type="entry name" value="Kelch"/>
    <property type="match status" value="6"/>
</dbReference>
<dbReference type="PANTHER" id="PTHR24412:SF172">
    <property type="entry name" value="KELCH-LIKE PROTEIN 10"/>
    <property type="match status" value="1"/>
</dbReference>
<keyword evidence="4" id="KW-0677">Repeat</keyword>
<evidence type="ECO:0000256" key="4">
    <source>
        <dbReference type="ARBA" id="ARBA00022737"/>
    </source>
</evidence>
<dbReference type="Pfam" id="PF24681">
    <property type="entry name" value="Kelch_KLHDC2_KLHL20_DRC7"/>
    <property type="match status" value="1"/>
</dbReference>
<evidence type="ECO:0000259" key="8">
    <source>
        <dbReference type="PROSITE" id="PS50097"/>
    </source>
</evidence>
<evidence type="ECO:0000256" key="1">
    <source>
        <dbReference type="ARBA" id="ARBA00004906"/>
    </source>
</evidence>
<dbReference type="InterPro" id="IPR015915">
    <property type="entry name" value="Kelch-typ_b-propeller"/>
</dbReference>
<dbReference type="RefSeq" id="XP_023950813.2">
    <property type="nucleotide sequence ID" value="XM_024095045.2"/>
</dbReference>
<dbReference type="CDD" id="cd18450">
    <property type="entry name" value="BACK_KLHL10"/>
    <property type="match status" value="1"/>
</dbReference>
<dbReference type="InterPro" id="IPR011333">
    <property type="entry name" value="SKP1/BTB/POZ_sf"/>
</dbReference>
<evidence type="ECO:0000256" key="5">
    <source>
        <dbReference type="ARBA" id="ARBA00022786"/>
    </source>
</evidence>
<dbReference type="KEGG" id="bany:112055060"/>
<dbReference type="InterPro" id="IPR017096">
    <property type="entry name" value="BTB-kelch_protein"/>
</dbReference>
<dbReference type="SUPFAM" id="SSF54695">
    <property type="entry name" value="POZ domain"/>
    <property type="match status" value="1"/>
</dbReference>
<evidence type="ECO:0000313" key="9">
    <source>
        <dbReference type="Proteomes" id="UP001652582"/>
    </source>
</evidence>
<dbReference type="InterPro" id="IPR000210">
    <property type="entry name" value="BTB/POZ_dom"/>
</dbReference>
<dbReference type="Pfam" id="PF01344">
    <property type="entry name" value="Kelch_1"/>
    <property type="match status" value="1"/>
</dbReference>
<comment type="function">
    <text evidence="7">Probable substrate-specific adapter of an E3 ubiquitin-protein ligase complex which mediates the ubiquitination and subsequent proteasomal degradation of target proteins. May have a role in synapse differentiation and growth.</text>
</comment>
<dbReference type="AlphaFoldDB" id="A0A6J1P0W9"/>
<dbReference type="Gene3D" id="2.120.10.80">
    <property type="entry name" value="Kelch-type beta propeller"/>
    <property type="match status" value="2"/>
</dbReference>
<organism evidence="9 10">
    <name type="scientific">Bicyclus anynana</name>
    <name type="common">Squinting bush brown butterfly</name>
    <dbReference type="NCBI Taxonomy" id="110368"/>
    <lineage>
        <taxon>Eukaryota</taxon>
        <taxon>Metazoa</taxon>
        <taxon>Ecdysozoa</taxon>
        <taxon>Arthropoda</taxon>
        <taxon>Hexapoda</taxon>
        <taxon>Insecta</taxon>
        <taxon>Pterygota</taxon>
        <taxon>Neoptera</taxon>
        <taxon>Endopterygota</taxon>
        <taxon>Lepidoptera</taxon>
        <taxon>Glossata</taxon>
        <taxon>Ditrysia</taxon>
        <taxon>Papilionoidea</taxon>
        <taxon>Nymphalidae</taxon>
        <taxon>Satyrinae</taxon>
        <taxon>Satyrini</taxon>
        <taxon>Mycalesina</taxon>
        <taxon>Bicyclus</taxon>
    </lineage>
</organism>
<comment type="pathway">
    <text evidence="1">Protein modification; protein ubiquitination.</text>
</comment>